<evidence type="ECO:0000256" key="1">
    <source>
        <dbReference type="SAM" id="MobiDB-lite"/>
    </source>
</evidence>
<keyword evidence="3" id="KW-1185">Reference proteome</keyword>
<evidence type="ECO:0000313" key="2">
    <source>
        <dbReference type="EMBL" id="MBO8198870.1"/>
    </source>
</evidence>
<organism evidence="2 3">
    <name type="scientific">Streptomyces smyrnaeus</name>
    <dbReference type="NCBI Taxonomy" id="1387713"/>
    <lineage>
        <taxon>Bacteria</taxon>
        <taxon>Bacillati</taxon>
        <taxon>Actinomycetota</taxon>
        <taxon>Actinomycetes</taxon>
        <taxon>Kitasatosporales</taxon>
        <taxon>Streptomycetaceae</taxon>
        <taxon>Streptomyces</taxon>
    </lineage>
</organism>
<evidence type="ECO:0000313" key="3">
    <source>
        <dbReference type="Proteomes" id="UP000721954"/>
    </source>
</evidence>
<accession>A0ABS3XTZ4</accession>
<reference evidence="2 3" key="1">
    <citation type="submission" date="2021-02" db="EMBL/GenBank/DDBJ databases">
        <title>Streptomyces spirodelae sp. nov., isolated from duckweed.</title>
        <authorList>
            <person name="Saimee Y."/>
            <person name="Duangmal K."/>
        </authorList>
    </citation>
    <scope>NUCLEOTIDE SEQUENCE [LARGE SCALE GENOMIC DNA]</scope>
    <source>
        <strain evidence="2 3">DSM 42105</strain>
    </source>
</reference>
<dbReference type="GeneID" id="96259178"/>
<sequence>MTAGAAQYGRGDYVVDKSTRKERPPEPAWVGRVQTVVDDEWVRLVNPHSAEWITRKKDLREASAAQRAAYDSAVPYRVGPRP</sequence>
<protein>
    <submittedName>
        <fullName evidence="2">Uncharacterized protein</fullName>
    </submittedName>
</protein>
<dbReference type="EMBL" id="JAFFZM010000005">
    <property type="protein sequence ID" value="MBO8198870.1"/>
    <property type="molecule type" value="Genomic_DNA"/>
</dbReference>
<dbReference type="Proteomes" id="UP000721954">
    <property type="component" value="Unassembled WGS sequence"/>
</dbReference>
<gene>
    <name evidence="2" type="ORF">JW613_11205</name>
</gene>
<proteinExistence type="predicted"/>
<feature type="region of interest" description="Disordered" evidence="1">
    <location>
        <begin position="1"/>
        <end position="27"/>
    </location>
</feature>
<dbReference type="RefSeq" id="WP_209210633.1">
    <property type="nucleotide sequence ID" value="NZ_JAFFZM010000005.1"/>
</dbReference>
<name>A0ABS3XTZ4_9ACTN</name>
<feature type="compositionally biased region" description="Basic and acidic residues" evidence="1">
    <location>
        <begin position="13"/>
        <end position="25"/>
    </location>
</feature>
<comment type="caution">
    <text evidence="2">The sequence shown here is derived from an EMBL/GenBank/DDBJ whole genome shotgun (WGS) entry which is preliminary data.</text>
</comment>